<dbReference type="Proteomes" id="UP000295497">
    <property type="component" value="Chromosome"/>
</dbReference>
<dbReference type="AlphaFoldDB" id="A0A4P2R1H5"/>
<evidence type="ECO:0000256" key="1">
    <source>
        <dbReference type="SAM" id="SignalP"/>
    </source>
</evidence>
<feature type="signal peptide" evidence="1">
    <location>
        <begin position="1"/>
        <end position="21"/>
    </location>
</feature>
<dbReference type="EMBL" id="CP012672">
    <property type="protein sequence ID" value="AUX36401.1"/>
    <property type="molecule type" value="Genomic_DNA"/>
</dbReference>
<protein>
    <recommendedName>
        <fullName evidence="4">Secreted protein</fullName>
    </recommendedName>
</protein>
<feature type="chain" id="PRO_5020448551" description="Secreted protein" evidence="1">
    <location>
        <begin position="22"/>
        <end position="280"/>
    </location>
</feature>
<gene>
    <name evidence="2" type="ORF">SOCE836_086080</name>
</gene>
<evidence type="ECO:0000313" key="3">
    <source>
        <dbReference type="Proteomes" id="UP000295497"/>
    </source>
</evidence>
<reference evidence="2 3" key="1">
    <citation type="submission" date="2015-09" db="EMBL/GenBank/DDBJ databases">
        <title>Sorangium comparison.</title>
        <authorList>
            <person name="Zaburannyi N."/>
            <person name="Bunk B."/>
            <person name="Overmann J."/>
            <person name="Mueller R."/>
        </authorList>
    </citation>
    <scope>NUCLEOTIDE SEQUENCE [LARGE SCALE GENOMIC DNA]</scope>
    <source>
        <strain evidence="2 3">So ce836</strain>
    </source>
</reference>
<name>A0A4P2R1H5_SORCE</name>
<keyword evidence="1" id="KW-0732">Signal</keyword>
<proteinExistence type="predicted"/>
<sequence>MNIKAVLGCAGVLLVANGCVAPELAFEEDGETEQLGSSADAIESGNALSYNALSYNALSYNALSYNALSYNALRPEAASALRAPGVGGDLFRTLVKYTVSCAFNESQSFRFSWTDAAGAIHNEVYPGHLGLADRWDRRPLDEDGKQMVSACLAAHTNRYGVSVLISMRSPQNPLRHEVESGELAEYPHVEGAFWGNLFAKTPYLSACYNDANVGVARAARRDCAAGHPGADGDLEGCGMIEIVGSCQDTCGKLHRPGQYYKHCDDPESGKTRYVITTGLR</sequence>
<dbReference type="RefSeq" id="WP_237244538.1">
    <property type="nucleotide sequence ID" value="NZ_CP012672.1"/>
</dbReference>
<organism evidence="2 3">
    <name type="scientific">Sorangium cellulosum</name>
    <name type="common">Polyangium cellulosum</name>
    <dbReference type="NCBI Taxonomy" id="56"/>
    <lineage>
        <taxon>Bacteria</taxon>
        <taxon>Pseudomonadati</taxon>
        <taxon>Myxococcota</taxon>
        <taxon>Polyangia</taxon>
        <taxon>Polyangiales</taxon>
        <taxon>Polyangiaceae</taxon>
        <taxon>Sorangium</taxon>
    </lineage>
</organism>
<accession>A0A4P2R1H5</accession>
<evidence type="ECO:0000313" key="2">
    <source>
        <dbReference type="EMBL" id="AUX36401.1"/>
    </source>
</evidence>
<evidence type="ECO:0008006" key="4">
    <source>
        <dbReference type="Google" id="ProtNLM"/>
    </source>
</evidence>